<proteinExistence type="predicted"/>
<evidence type="ECO:0000313" key="1">
    <source>
        <dbReference type="EMBL" id="MDT0475412.1"/>
    </source>
</evidence>
<dbReference type="Proteomes" id="UP001180489">
    <property type="component" value="Unassembled WGS sequence"/>
</dbReference>
<dbReference type="EMBL" id="JAVRFF010000030">
    <property type="protein sequence ID" value="MDT0475412.1"/>
    <property type="molecule type" value="Genomic_DNA"/>
</dbReference>
<dbReference type="RefSeq" id="WP_280902916.1">
    <property type="nucleotide sequence ID" value="NZ_JAVRFF010000030.1"/>
</dbReference>
<protein>
    <submittedName>
        <fullName evidence="1">WXG100 family type VII secretion target</fullName>
    </submittedName>
</protein>
<dbReference type="InterPro" id="IPR010310">
    <property type="entry name" value="T7SS_ESAT-6-like"/>
</dbReference>
<comment type="caution">
    <text evidence="1">The sequence shown here is derived from an EMBL/GenBank/DDBJ whole genome shotgun (WGS) entry which is preliminary data.</text>
</comment>
<dbReference type="Gene3D" id="1.10.287.1060">
    <property type="entry name" value="ESAT-6-like"/>
    <property type="match status" value="1"/>
</dbReference>
<name>A0ABU2UQ77_9ACTN</name>
<reference evidence="1" key="1">
    <citation type="submission" date="2024-05" db="EMBL/GenBank/DDBJ databases">
        <title>30 novel species of actinomycetes from the DSMZ collection.</title>
        <authorList>
            <person name="Nouioui I."/>
        </authorList>
    </citation>
    <scope>NUCLEOTIDE SEQUENCE</scope>
    <source>
        <strain evidence="1">DSM 41014</strain>
    </source>
</reference>
<organism evidence="1 2">
    <name type="scientific">Streptomyces hintoniae</name>
    <dbReference type="NCBI Taxonomy" id="3075521"/>
    <lineage>
        <taxon>Bacteria</taxon>
        <taxon>Bacillati</taxon>
        <taxon>Actinomycetota</taxon>
        <taxon>Actinomycetes</taxon>
        <taxon>Kitasatosporales</taxon>
        <taxon>Streptomycetaceae</taxon>
        <taxon>Streptomyces</taxon>
    </lineage>
</organism>
<evidence type="ECO:0000313" key="2">
    <source>
        <dbReference type="Proteomes" id="UP001180489"/>
    </source>
</evidence>
<dbReference type="Pfam" id="PF06013">
    <property type="entry name" value="WXG100"/>
    <property type="match status" value="1"/>
</dbReference>
<sequence>MDRGADLQQLRELSKLYKQKAHDLQVLIKELDSRTASSQSIWKGPKAERFRQDWQDVKPTFSKWVDTLEEASKSSNTSADNIERAT</sequence>
<keyword evidence="2" id="KW-1185">Reference proteome</keyword>
<dbReference type="SUPFAM" id="SSF140453">
    <property type="entry name" value="EsxAB dimer-like"/>
    <property type="match status" value="1"/>
</dbReference>
<dbReference type="InterPro" id="IPR036689">
    <property type="entry name" value="ESAT-6-like_sf"/>
</dbReference>
<gene>
    <name evidence="1" type="ORF">RM863_25115</name>
</gene>
<accession>A0ABU2UQ77</accession>